<dbReference type="AlphaFoldDB" id="A0AAI8V7I5"/>
<organism evidence="5 6">
    <name type="scientific">Anthostomella pinea</name>
    <dbReference type="NCBI Taxonomy" id="933095"/>
    <lineage>
        <taxon>Eukaryota</taxon>
        <taxon>Fungi</taxon>
        <taxon>Dikarya</taxon>
        <taxon>Ascomycota</taxon>
        <taxon>Pezizomycotina</taxon>
        <taxon>Sordariomycetes</taxon>
        <taxon>Xylariomycetidae</taxon>
        <taxon>Xylariales</taxon>
        <taxon>Xylariaceae</taxon>
        <taxon>Anthostomella</taxon>
    </lineage>
</organism>
<dbReference type="InterPro" id="IPR054508">
    <property type="entry name" value="PIR1-like_C"/>
</dbReference>
<evidence type="ECO:0000313" key="5">
    <source>
        <dbReference type="EMBL" id="CAJ2499775.1"/>
    </source>
</evidence>
<keyword evidence="2" id="KW-0732">Signal</keyword>
<protein>
    <submittedName>
        <fullName evidence="5">Uu.00g026280.m01.CDS01</fullName>
    </submittedName>
</protein>
<evidence type="ECO:0000259" key="3">
    <source>
        <dbReference type="Pfam" id="PF09792"/>
    </source>
</evidence>
<dbReference type="InterPro" id="IPR018620">
    <property type="entry name" value="Ubiquitin3-bd_protein_But2_C"/>
</dbReference>
<dbReference type="Pfam" id="PF22799">
    <property type="entry name" value="PIR1-like_C"/>
    <property type="match status" value="1"/>
</dbReference>
<feature type="domain" description="Ubiquitin 3 binding protein But2 C-terminal" evidence="3">
    <location>
        <begin position="368"/>
        <end position="494"/>
    </location>
</feature>
<keyword evidence="6" id="KW-1185">Reference proteome</keyword>
<dbReference type="PANTHER" id="PTHR39613">
    <property type="entry name" value="ANCHORED CELL WALL PROTEIN, PUTATIVE (AFU_ORTHOLOGUE AFUA_4G08960)-RELATED"/>
    <property type="match status" value="1"/>
</dbReference>
<accession>A0AAI8V7I5</accession>
<dbReference type="Pfam" id="PF09792">
    <property type="entry name" value="But2"/>
    <property type="match status" value="1"/>
</dbReference>
<comment type="caution">
    <text evidence="5">The sequence shown here is derived from an EMBL/GenBank/DDBJ whole genome shotgun (WGS) entry which is preliminary data.</text>
</comment>
<feature type="domain" description="Cell wall mannoprotein PIR1-like C-terminal" evidence="4">
    <location>
        <begin position="69"/>
        <end position="121"/>
    </location>
</feature>
<sequence length="518" mass="55324">MLPFLTLTWLVSTHTAAGAVTARQNVGCGFHLSTGGAVTGPIGQLNNGQAREGSSMIPSLMTWFGDAFVDQQSRGCWWTPPAYLLQCDLNQEPDHGFQIGCNGELSYNGQTTFYECATGDGDQALALHSPHPALDHLSLHQQVALAPALHRQHPQVALAPALHSLHPQVVLGHLSQHPALDPLRQHRRVALALALALRSLHLQVALALDLLSQHPALVLALHSLHPALDPLRPHLALALALHSLHLQVALALDLHSLHPALDPLRPHLALALALHSQHPALDPLRQHRRVALALALALRSQHPALDPLRPHLALALALHSLHLQSAPGSGSGPSQSAPGSSQPTPTSSQSTPSSSQSTPSASCEVIGPDAIYLTDKGNKDTSYGTNSARYIQISPNASTIFNFRFEDSDLGKTCEMFFTITPGTKYYLTGTSMVSFDALDGWANADTTYNNQPHDLWPLADVSLRSGVYQTFGRFECPGSTADTSIAMSEAPMADTCFGCQQGPVGGAEIGLYMKKCG</sequence>
<gene>
    <name evidence="5" type="ORF">KHLLAP_LOCUS243</name>
</gene>
<reference evidence="5" key="1">
    <citation type="submission" date="2023-10" db="EMBL/GenBank/DDBJ databases">
        <authorList>
            <person name="Hackl T."/>
        </authorList>
    </citation>
    <scope>NUCLEOTIDE SEQUENCE</scope>
</reference>
<evidence type="ECO:0000256" key="2">
    <source>
        <dbReference type="SAM" id="SignalP"/>
    </source>
</evidence>
<dbReference type="Proteomes" id="UP001295740">
    <property type="component" value="Unassembled WGS sequence"/>
</dbReference>
<dbReference type="PANTHER" id="PTHR39613:SF1">
    <property type="entry name" value="ANCHORED CELL WALL PROTEIN, PUTATIVE (AFU_ORTHOLOGUE AFUA_4G08960)-RELATED"/>
    <property type="match status" value="1"/>
</dbReference>
<proteinExistence type="predicted"/>
<feature type="chain" id="PRO_5042499917" evidence="2">
    <location>
        <begin position="19"/>
        <end position="518"/>
    </location>
</feature>
<feature type="compositionally biased region" description="Low complexity" evidence="1">
    <location>
        <begin position="325"/>
        <end position="362"/>
    </location>
</feature>
<feature type="signal peptide" evidence="2">
    <location>
        <begin position="1"/>
        <end position="18"/>
    </location>
</feature>
<feature type="region of interest" description="Disordered" evidence="1">
    <location>
        <begin position="325"/>
        <end position="363"/>
    </location>
</feature>
<dbReference type="EMBL" id="CAUWAG010000003">
    <property type="protein sequence ID" value="CAJ2499775.1"/>
    <property type="molecule type" value="Genomic_DNA"/>
</dbReference>
<evidence type="ECO:0000313" key="6">
    <source>
        <dbReference type="Proteomes" id="UP001295740"/>
    </source>
</evidence>
<evidence type="ECO:0000259" key="4">
    <source>
        <dbReference type="Pfam" id="PF22799"/>
    </source>
</evidence>
<evidence type="ECO:0000256" key="1">
    <source>
        <dbReference type="SAM" id="MobiDB-lite"/>
    </source>
</evidence>
<name>A0AAI8V7I5_9PEZI</name>